<dbReference type="EMBL" id="VOOR01000025">
    <property type="protein sequence ID" value="TXB62683.1"/>
    <property type="molecule type" value="Genomic_DNA"/>
</dbReference>
<gene>
    <name evidence="2" type="ORF">FRY97_12595</name>
</gene>
<proteinExistence type="predicted"/>
<dbReference type="PANTHER" id="PTHR45947">
    <property type="entry name" value="SULFOQUINOVOSYL TRANSFERASE SQD2"/>
    <property type="match status" value="1"/>
</dbReference>
<dbReference type="RefSeq" id="WP_147167899.1">
    <property type="nucleotide sequence ID" value="NZ_VOOR01000025.1"/>
</dbReference>
<evidence type="ECO:0000313" key="3">
    <source>
        <dbReference type="Proteomes" id="UP000321580"/>
    </source>
</evidence>
<dbReference type="Proteomes" id="UP000321580">
    <property type="component" value="Unassembled WGS sequence"/>
</dbReference>
<evidence type="ECO:0000259" key="1">
    <source>
        <dbReference type="Pfam" id="PF13579"/>
    </source>
</evidence>
<organism evidence="2 3">
    <name type="scientific">Phaeodactylibacter luteus</name>
    <dbReference type="NCBI Taxonomy" id="1564516"/>
    <lineage>
        <taxon>Bacteria</taxon>
        <taxon>Pseudomonadati</taxon>
        <taxon>Bacteroidota</taxon>
        <taxon>Saprospiria</taxon>
        <taxon>Saprospirales</taxon>
        <taxon>Haliscomenobacteraceae</taxon>
        <taxon>Phaeodactylibacter</taxon>
    </lineage>
</organism>
<dbReference type="OrthoDB" id="1450439at2"/>
<dbReference type="Gene3D" id="3.40.50.2000">
    <property type="entry name" value="Glycogen Phosphorylase B"/>
    <property type="match status" value="2"/>
</dbReference>
<dbReference type="SUPFAM" id="SSF53756">
    <property type="entry name" value="UDP-Glycosyltransferase/glycogen phosphorylase"/>
    <property type="match status" value="1"/>
</dbReference>
<comment type="caution">
    <text evidence="2">The sequence shown here is derived from an EMBL/GenBank/DDBJ whole genome shotgun (WGS) entry which is preliminary data.</text>
</comment>
<sequence length="394" mass="44605">MKKILMLLEKHFPEDERVEKEALALIKAGYEVHIASMCDALDVTSGPHKGIQVHRRGIGKWHKKTSVGALKFPFYFNFWRKFVGDLCRAEQYDALHVHDLPLAQVGHEISQAFGLKYVLDLHEHWPALLVESPHTHTFLGRLLSDNDQWEAYEKRMVGLADEVIVVIEEAAERLAADGLSPERLTVVSNTISLEELTLQSRAARDAGAPFVLGYAGGIQYLRGIQWAVEAMPYILEALPNTELWLIGGGRHVPVLQEMCKGNPQLEEKVRFFGHLPYQEMMAKVNQFDIGLIPHLRNPLTDATIPNKLFQYMYLQKPIIASDCLPIKRIVEEVGSGLIHRDGDARQLAACAVHILTHPEESQAMGERGRRSVEERYNWAHDAQSLVDTYARLWG</sequence>
<feature type="domain" description="Glycosyltransferase subfamily 4-like N-terminal" evidence="1">
    <location>
        <begin position="18"/>
        <end position="189"/>
    </location>
</feature>
<dbReference type="Pfam" id="PF13579">
    <property type="entry name" value="Glyco_trans_4_4"/>
    <property type="match status" value="1"/>
</dbReference>
<evidence type="ECO:0000313" key="2">
    <source>
        <dbReference type="EMBL" id="TXB62683.1"/>
    </source>
</evidence>
<name>A0A5C6RKD9_9BACT</name>
<accession>A0A5C6RKD9</accession>
<dbReference type="InterPro" id="IPR028098">
    <property type="entry name" value="Glyco_trans_4-like_N"/>
</dbReference>
<dbReference type="InterPro" id="IPR050194">
    <property type="entry name" value="Glycosyltransferase_grp1"/>
</dbReference>
<reference evidence="2 3" key="1">
    <citation type="submission" date="2019-08" db="EMBL/GenBank/DDBJ databases">
        <title>Genome of Phaeodactylibacter luteus.</title>
        <authorList>
            <person name="Bowman J.P."/>
        </authorList>
    </citation>
    <scope>NUCLEOTIDE SEQUENCE [LARGE SCALE GENOMIC DNA]</scope>
    <source>
        <strain evidence="2 3">KCTC 42180</strain>
    </source>
</reference>
<dbReference type="AlphaFoldDB" id="A0A5C6RKD9"/>
<keyword evidence="3" id="KW-1185">Reference proteome</keyword>
<dbReference type="GO" id="GO:0016757">
    <property type="term" value="F:glycosyltransferase activity"/>
    <property type="evidence" value="ECO:0007669"/>
    <property type="project" value="UniProtKB-ARBA"/>
</dbReference>
<dbReference type="PANTHER" id="PTHR45947:SF3">
    <property type="entry name" value="SULFOQUINOVOSYL TRANSFERASE SQD2"/>
    <property type="match status" value="1"/>
</dbReference>
<keyword evidence="2" id="KW-0808">Transferase</keyword>
<dbReference type="CDD" id="cd03794">
    <property type="entry name" value="GT4_WbuB-like"/>
    <property type="match status" value="1"/>
</dbReference>
<dbReference type="Pfam" id="PF13692">
    <property type="entry name" value="Glyco_trans_1_4"/>
    <property type="match status" value="1"/>
</dbReference>
<protein>
    <submittedName>
        <fullName evidence="2">Glycosyltransferase family 4 protein</fullName>
    </submittedName>
</protein>